<dbReference type="AlphaFoldDB" id="A0A6C0C819"/>
<evidence type="ECO:0000256" key="1">
    <source>
        <dbReference type="SAM" id="Phobius"/>
    </source>
</evidence>
<keyword evidence="1" id="KW-1133">Transmembrane helix</keyword>
<evidence type="ECO:0000313" key="2">
    <source>
        <dbReference type="EMBL" id="QHT00232.1"/>
    </source>
</evidence>
<name>A0A6C0C819_9ZZZZ</name>
<proteinExistence type="predicted"/>
<accession>A0A6C0C819</accession>
<reference evidence="2" key="1">
    <citation type="journal article" date="2020" name="Nature">
        <title>Giant virus diversity and host interactions through global metagenomics.</title>
        <authorList>
            <person name="Schulz F."/>
            <person name="Roux S."/>
            <person name="Paez-Espino D."/>
            <person name="Jungbluth S."/>
            <person name="Walsh D.A."/>
            <person name="Denef V.J."/>
            <person name="McMahon K.D."/>
            <person name="Konstantinidis K.T."/>
            <person name="Eloe-Fadrosh E.A."/>
            <person name="Kyrpides N.C."/>
            <person name="Woyke T."/>
        </authorList>
    </citation>
    <scope>NUCLEOTIDE SEQUENCE</scope>
    <source>
        <strain evidence="2">GVMAG-M-3300020192-26</strain>
    </source>
</reference>
<protein>
    <submittedName>
        <fullName evidence="2">Uncharacterized protein</fullName>
    </submittedName>
</protein>
<keyword evidence="1" id="KW-0812">Transmembrane</keyword>
<dbReference type="EMBL" id="MN739353">
    <property type="protein sequence ID" value="QHT00232.1"/>
    <property type="molecule type" value="Genomic_DNA"/>
</dbReference>
<sequence>MSRLSGGWNLDNGTFIFVSHMHNFLNNLPKNGDSAKNVNPNELIFSSDVIGGGLPRTLRDLLKIVPSKYITYSVYVNANGSVSNHDCWQYNFLVILGYTGNNVDGTVSVARTDWKPDSGGPISSFGGETYEFDKQSWYKLYSGSKMLDKITSGNRVQLGSGSTCRFYPFGGWSEARVSVLFFVTVDVREYCTESDNIGNDFCFTMMNDYLGQKEKRGKMEPSIAGYLLNYCSRNVADLTSASSRNQQICACNMPDSAYTKYDLDKNISGIRTPCYLDDCLRSNFKPGNFNDCPSPACLNLLSIDRSPIGGNLSIDQSSQCLNITKNNDDDTNPSLIVEKSFWEKNKIIIIVVIVIIILLIIGAGVYFATSD</sequence>
<feature type="transmembrane region" description="Helical" evidence="1">
    <location>
        <begin position="347"/>
        <end position="368"/>
    </location>
</feature>
<organism evidence="2">
    <name type="scientific">viral metagenome</name>
    <dbReference type="NCBI Taxonomy" id="1070528"/>
    <lineage>
        <taxon>unclassified sequences</taxon>
        <taxon>metagenomes</taxon>
        <taxon>organismal metagenomes</taxon>
    </lineage>
</organism>
<keyword evidence="1" id="KW-0472">Membrane</keyword>